<evidence type="ECO:0000256" key="6">
    <source>
        <dbReference type="ARBA" id="ARBA00037968"/>
    </source>
</evidence>
<comment type="similarity">
    <text evidence="6">Belongs to the major facilitator superfamily. Allantoate permease family.</text>
</comment>
<feature type="transmembrane region" description="Helical" evidence="7">
    <location>
        <begin position="138"/>
        <end position="160"/>
    </location>
</feature>
<evidence type="ECO:0000256" key="7">
    <source>
        <dbReference type="SAM" id="Phobius"/>
    </source>
</evidence>
<sequence>MHQTDNIDTKGSGTDPVSILYDMRDGQFEPEVSAAKSRCVLMKIDAVVMPLIVISMTLAFLDKNGLAYAAVYGLKTDTNLVGQQYSWLGSIFYFGYLAMEFPNLWLITKFPTGKYIGGCLVAWGACLCLLAACHDFAGLAVIRFLLGVFEAALLPCLLLVNSKWYRRNEQPLRTAFWYNTFAGVFGGILSYAIGHIKGDLPTWKYIFIIYGAATILIGGLVFFALPDSPATAWFLSAEEKKIALLRVAENQTGLGSHKDMKLSQILDALTDPRYYILMTFAIAQSITNAGITNFNPLIISGYGFSQAKTTLLATPQAAVAMVAQAVFTTIAFFVPNIRCLLWVISSLIAMAGAIVVHLVDPTTQRNASLAGIYIMGFYNVPWVLALSLQTSNTSGTTKKSFVSISVAVFYAVGNIIGPQFFRNDQAPHYPLGIGAMLCCFAIMTVTGILYFVSCLISNKHRDRVHGQISERPGMEGIEADLDDSTDRENNRFRYAY</sequence>
<keyword evidence="5 7" id="KW-0472">Membrane</keyword>
<feature type="transmembrane region" description="Helical" evidence="7">
    <location>
        <begin position="205"/>
        <end position="225"/>
    </location>
</feature>
<evidence type="ECO:0000256" key="1">
    <source>
        <dbReference type="ARBA" id="ARBA00004141"/>
    </source>
</evidence>
<dbReference type="Gene3D" id="1.20.1250.20">
    <property type="entry name" value="MFS general substrate transporter like domains"/>
    <property type="match status" value="2"/>
</dbReference>
<feature type="transmembrane region" description="Helical" evidence="7">
    <location>
        <begin position="433"/>
        <end position="456"/>
    </location>
</feature>
<feature type="transmembrane region" description="Helical" evidence="7">
    <location>
        <begin position="274"/>
        <end position="291"/>
    </location>
</feature>
<comment type="subcellular location">
    <subcellularLocation>
        <location evidence="1">Membrane</location>
        <topology evidence="1">Multi-pass membrane protein</topology>
    </subcellularLocation>
</comment>
<organism evidence="8 9">
    <name type="scientific">Penicillium camemberti (strain FM 013)</name>
    <dbReference type="NCBI Taxonomy" id="1429867"/>
    <lineage>
        <taxon>Eukaryota</taxon>
        <taxon>Fungi</taxon>
        <taxon>Dikarya</taxon>
        <taxon>Ascomycota</taxon>
        <taxon>Pezizomycotina</taxon>
        <taxon>Eurotiomycetes</taxon>
        <taxon>Eurotiomycetidae</taxon>
        <taxon>Eurotiales</taxon>
        <taxon>Aspergillaceae</taxon>
        <taxon>Penicillium</taxon>
    </lineage>
</organism>
<dbReference type="InterPro" id="IPR011701">
    <property type="entry name" value="MFS"/>
</dbReference>
<feature type="transmembrane region" description="Helical" evidence="7">
    <location>
        <begin position="85"/>
        <end position="108"/>
    </location>
</feature>
<feature type="transmembrane region" description="Helical" evidence="7">
    <location>
        <begin position="400"/>
        <end position="421"/>
    </location>
</feature>
<dbReference type="EMBL" id="HG793153">
    <property type="protein sequence ID" value="CRL27057.1"/>
    <property type="molecule type" value="Genomic_DNA"/>
</dbReference>
<dbReference type="FunFam" id="1.20.1250.20:FF:000064">
    <property type="entry name" value="MFS allantoate transporter"/>
    <property type="match status" value="1"/>
</dbReference>
<dbReference type="Pfam" id="PF07690">
    <property type="entry name" value="MFS_1"/>
    <property type="match status" value="1"/>
</dbReference>
<reference evidence="8 9" key="1">
    <citation type="journal article" date="2014" name="Nat. Commun.">
        <title>Multiple recent horizontal transfers of a large genomic region in cheese making fungi.</title>
        <authorList>
            <person name="Cheeseman K."/>
            <person name="Ropars J."/>
            <person name="Renault P."/>
            <person name="Dupont J."/>
            <person name="Gouzy J."/>
            <person name="Branca A."/>
            <person name="Abraham A.L."/>
            <person name="Ceppi M."/>
            <person name="Conseiller E."/>
            <person name="Debuchy R."/>
            <person name="Malagnac F."/>
            <person name="Goarin A."/>
            <person name="Silar P."/>
            <person name="Lacoste S."/>
            <person name="Sallet E."/>
            <person name="Bensimon A."/>
            <person name="Giraud T."/>
            <person name="Brygoo Y."/>
        </authorList>
    </citation>
    <scope>NUCLEOTIDE SEQUENCE [LARGE SCALE GENOMIC DNA]</scope>
    <source>
        <strain evidence="9">FM 013</strain>
    </source>
</reference>
<dbReference type="PANTHER" id="PTHR43791">
    <property type="entry name" value="PERMEASE-RELATED"/>
    <property type="match status" value="1"/>
</dbReference>
<dbReference type="SUPFAM" id="SSF103473">
    <property type="entry name" value="MFS general substrate transporter"/>
    <property type="match status" value="1"/>
</dbReference>
<evidence type="ECO:0000256" key="3">
    <source>
        <dbReference type="ARBA" id="ARBA00022692"/>
    </source>
</evidence>
<evidence type="ECO:0000256" key="4">
    <source>
        <dbReference type="ARBA" id="ARBA00022989"/>
    </source>
</evidence>
<dbReference type="GO" id="GO:0022857">
    <property type="term" value="F:transmembrane transporter activity"/>
    <property type="evidence" value="ECO:0007669"/>
    <property type="project" value="InterPro"/>
</dbReference>
<feature type="transmembrane region" description="Helical" evidence="7">
    <location>
        <begin position="172"/>
        <end position="193"/>
    </location>
</feature>
<feature type="transmembrane region" description="Helical" evidence="7">
    <location>
        <begin position="115"/>
        <end position="132"/>
    </location>
</feature>
<dbReference type="InterPro" id="IPR036259">
    <property type="entry name" value="MFS_trans_sf"/>
</dbReference>
<feature type="transmembrane region" description="Helical" evidence="7">
    <location>
        <begin position="40"/>
        <end position="61"/>
    </location>
</feature>
<feature type="transmembrane region" description="Helical" evidence="7">
    <location>
        <begin position="311"/>
        <end position="333"/>
    </location>
</feature>
<keyword evidence="2" id="KW-0813">Transport</keyword>
<evidence type="ECO:0000256" key="2">
    <source>
        <dbReference type="ARBA" id="ARBA00022448"/>
    </source>
</evidence>
<protein>
    <submittedName>
        <fullName evidence="8">Sucrose/H+ symporter, plant</fullName>
    </submittedName>
</protein>
<evidence type="ECO:0000256" key="5">
    <source>
        <dbReference type="ARBA" id="ARBA00023136"/>
    </source>
</evidence>
<proteinExistence type="inferred from homology"/>
<dbReference type="Proteomes" id="UP000053732">
    <property type="component" value="Unassembled WGS sequence"/>
</dbReference>
<dbReference type="PANTHER" id="PTHR43791:SF97">
    <property type="entry name" value="ALLANTOATE TRANSPORTER, PUTATIVE (AFU_ORTHOLOGUE AFUA_1G14700)-RELATED"/>
    <property type="match status" value="1"/>
</dbReference>
<keyword evidence="3 7" id="KW-0812">Transmembrane</keyword>
<dbReference type="AlphaFoldDB" id="A0A0G4PKW7"/>
<name>A0A0G4PKW7_PENC3</name>
<feature type="transmembrane region" description="Helical" evidence="7">
    <location>
        <begin position="370"/>
        <end position="388"/>
    </location>
</feature>
<keyword evidence="9" id="KW-1185">Reference proteome</keyword>
<dbReference type="GO" id="GO:0016020">
    <property type="term" value="C:membrane"/>
    <property type="evidence" value="ECO:0007669"/>
    <property type="project" value="UniProtKB-SubCell"/>
</dbReference>
<gene>
    <name evidence="8" type="ORF">PCAMFM013_S020g000216</name>
</gene>
<accession>A0A0G4PKW7</accession>
<evidence type="ECO:0000313" key="8">
    <source>
        <dbReference type="EMBL" id="CRL27057.1"/>
    </source>
</evidence>
<evidence type="ECO:0000313" key="9">
    <source>
        <dbReference type="Proteomes" id="UP000053732"/>
    </source>
</evidence>
<feature type="transmembrane region" description="Helical" evidence="7">
    <location>
        <begin position="340"/>
        <end position="358"/>
    </location>
</feature>
<keyword evidence="4 7" id="KW-1133">Transmembrane helix</keyword>